<dbReference type="STRING" id="400682.A0A1X7U752"/>
<dbReference type="Gene3D" id="1.10.533.10">
    <property type="entry name" value="Death Domain, Fas"/>
    <property type="match status" value="1"/>
</dbReference>
<protein>
    <recommendedName>
        <fullName evidence="1">Death domain-containing protein</fullName>
    </recommendedName>
</protein>
<dbReference type="InParanoid" id="A0A1X7U752"/>
<dbReference type="OrthoDB" id="100767at2759"/>
<organism evidence="2">
    <name type="scientific">Amphimedon queenslandica</name>
    <name type="common">Sponge</name>
    <dbReference type="NCBI Taxonomy" id="400682"/>
    <lineage>
        <taxon>Eukaryota</taxon>
        <taxon>Metazoa</taxon>
        <taxon>Porifera</taxon>
        <taxon>Demospongiae</taxon>
        <taxon>Heteroscleromorpha</taxon>
        <taxon>Haplosclerida</taxon>
        <taxon>Niphatidae</taxon>
        <taxon>Amphimedon</taxon>
    </lineage>
</organism>
<sequence length="375" mass="42696">MDVKYTGQIHSSYPLTIQKYCYRKQKNFRLTVTCVYTAMDGVGYLFVEMAFEAFGLPEMILVEEEVRDRGGVKPDPDFSNVAYPEYPEEGKSALCPGSGSRSVRDTECRGWLFYEEKGLNEYVATFSVAKEETHYIYIKRKHPHAKLDQRTFSKFIFAQQDSTFTSRGDYIELKFDTPQAKPTTGWIIKPHTVPCRIYRSDVDKFGQPPYFDPPSCSVSVCATPDAVPRLHYTIPMKGVVGYHTLNIKRTLIKGPFLDTGDLDYVLNTLDEAGFSQTKWKPLCDALGLYFTTLEAIEAEYAEGVQECLRQCLVQWLERADDVDVRGGPTMASLCYSLEDIGEKIVADYIRKNINKDSPGIISLKKYIACIFTDIW</sequence>
<dbReference type="InterPro" id="IPR011029">
    <property type="entry name" value="DEATH-like_dom_sf"/>
</dbReference>
<reference evidence="2" key="1">
    <citation type="submission" date="2017-05" db="UniProtKB">
        <authorList>
            <consortium name="EnsemblMetazoa"/>
        </authorList>
    </citation>
    <scope>IDENTIFICATION</scope>
</reference>
<name>A0A1X7U752_AMPQE</name>
<evidence type="ECO:0000313" key="2">
    <source>
        <dbReference type="EnsemblMetazoa" id="Aqu2.1.23590_001"/>
    </source>
</evidence>
<dbReference type="PROSITE" id="PS50017">
    <property type="entry name" value="DEATH_DOMAIN"/>
    <property type="match status" value="1"/>
</dbReference>
<dbReference type="CDD" id="cd01670">
    <property type="entry name" value="Death"/>
    <property type="match status" value="1"/>
</dbReference>
<dbReference type="InterPro" id="IPR000488">
    <property type="entry name" value="Death_dom"/>
</dbReference>
<dbReference type="AlphaFoldDB" id="A0A1X7U752"/>
<dbReference type="SUPFAM" id="SSF47986">
    <property type="entry name" value="DEATH domain"/>
    <property type="match status" value="1"/>
</dbReference>
<feature type="domain" description="Death" evidence="1">
    <location>
        <begin position="278"/>
        <end position="353"/>
    </location>
</feature>
<dbReference type="GO" id="GO:0007165">
    <property type="term" value="P:signal transduction"/>
    <property type="evidence" value="ECO:0007669"/>
    <property type="project" value="InterPro"/>
</dbReference>
<evidence type="ECO:0000259" key="1">
    <source>
        <dbReference type="PROSITE" id="PS50017"/>
    </source>
</evidence>
<dbReference type="EnsemblMetazoa" id="Aqu2.1.23590_001">
    <property type="protein sequence ID" value="Aqu2.1.23590_001"/>
    <property type="gene ID" value="Aqu2.1.23590"/>
</dbReference>
<accession>A0A1X7U752</accession>
<proteinExistence type="predicted"/>